<reference evidence="1" key="1">
    <citation type="submission" date="2015-04" db="UniProtKB">
        <authorList>
            <consortium name="EnsemblPlants"/>
        </authorList>
    </citation>
    <scope>IDENTIFICATION</scope>
</reference>
<name>A0A0E0DCD5_9ORYZ</name>
<sequence length="146" mass="16181">MAFERLQADDDDSCGGDDLMAFERLHAGDDDLMAFERLHAGDETMLSPLCPTLFASIAGRLTHLLHTVGRLIDGFDRQAYCTKTLSQPSAGCRRLASYPSRPLHFRALASSSPLWCWRSTSEDWGFNSGWSLNIEGQWVVNGSVAQ</sequence>
<proteinExistence type="predicted"/>
<dbReference type="HOGENOM" id="CLU_132885_0_0_1"/>
<protein>
    <submittedName>
        <fullName evidence="1">Uncharacterized protein</fullName>
    </submittedName>
</protein>
<dbReference type="Gramene" id="OMERI04G06580.1">
    <property type="protein sequence ID" value="OMERI04G06580.1"/>
    <property type="gene ID" value="OMERI04G06580"/>
</dbReference>
<evidence type="ECO:0000313" key="2">
    <source>
        <dbReference type="Proteomes" id="UP000008021"/>
    </source>
</evidence>
<evidence type="ECO:0000313" key="1">
    <source>
        <dbReference type="EnsemblPlants" id="OMERI04G06580.1"/>
    </source>
</evidence>
<dbReference type="Proteomes" id="UP000008021">
    <property type="component" value="Chromosome 4"/>
</dbReference>
<reference evidence="1" key="2">
    <citation type="submission" date="2018-05" db="EMBL/GenBank/DDBJ databases">
        <title>OmerRS3 (Oryza meridionalis Reference Sequence Version 3).</title>
        <authorList>
            <person name="Zhang J."/>
            <person name="Kudrna D."/>
            <person name="Lee S."/>
            <person name="Talag J."/>
            <person name="Welchert J."/>
            <person name="Wing R.A."/>
        </authorList>
    </citation>
    <scope>NUCLEOTIDE SEQUENCE [LARGE SCALE GENOMIC DNA]</scope>
    <source>
        <strain evidence="1">cv. OR44</strain>
    </source>
</reference>
<dbReference type="AlphaFoldDB" id="A0A0E0DCD5"/>
<organism evidence="1">
    <name type="scientific">Oryza meridionalis</name>
    <dbReference type="NCBI Taxonomy" id="40149"/>
    <lineage>
        <taxon>Eukaryota</taxon>
        <taxon>Viridiplantae</taxon>
        <taxon>Streptophyta</taxon>
        <taxon>Embryophyta</taxon>
        <taxon>Tracheophyta</taxon>
        <taxon>Spermatophyta</taxon>
        <taxon>Magnoliopsida</taxon>
        <taxon>Liliopsida</taxon>
        <taxon>Poales</taxon>
        <taxon>Poaceae</taxon>
        <taxon>BOP clade</taxon>
        <taxon>Oryzoideae</taxon>
        <taxon>Oryzeae</taxon>
        <taxon>Oryzinae</taxon>
        <taxon>Oryza</taxon>
    </lineage>
</organism>
<dbReference type="EnsemblPlants" id="OMERI04G06580.1">
    <property type="protein sequence ID" value="OMERI04G06580.1"/>
    <property type="gene ID" value="OMERI04G06580"/>
</dbReference>
<accession>A0A0E0DCD5</accession>
<keyword evidence="2" id="KW-1185">Reference proteome</keyword>